<feature type="transmembrane region" description="Helical" evidence="15">
    <location>
        <begin position="916"/>
        <end position="933"/>
    </location>
</feature>
<dbReference type="GO" id="GO:0004601">
    <property type="term" value="F:peroxidase activity"/>
    <property type="evidence" value="ECO:0007669"/>
    <property type="project" value="InterPro"/>
</dbReference>
<dbReference type="Proteomes" id="UP000075809">
    <property type="component" value="Unassembled WGS sequence"/>
</dbReference>
<organism evidence="19 20">
    <name type="scientific">Mycetomoellerius zeteki</name>
    <dbReference type="NCBI Taxonomy" id="64791"/>
    <lineage>
        <taxon>Eukaryota</taxon>
        <taxon>Metazoa</taxon>
        <taxon>Ecdysozoa</taxon>
        <taxon>Arthropoda</taxon>
        <taxon>Hexapoda</taxon>
        <taxon>Insecta</taxon>
        <taxon>Pterygota</taxon>
        <taxon>Neoptera</taxon>
        <taxon>Endopterygota</taxon>
        <taxon>Hymenoptera</taxon>
        <taxon>Apocrita</taxon>
        <taxon>Aculeata</taxon>
        <taxon>Formicoidea</taxon>
        <taxon>Formicidae</taxon>
        <taxon>Myrmicinae</taxon>
        <taxon>Mycetomoellerius</taxon>
    </lineage>
</organism>
<dbReference type="InterPro" id="IPR039421">
    <property type="entry name" value="Type_1_exporter"/>
</dbReference>
<name>A0A151WQI1_9HYME</name>
<dbReference type="InterPro" id="IPR003439">
    <property type="entry name" value="ABC_transporter-like_ATP-bd"/>
</dbReference>
<evidence type="ECO:0000259" key="17">
    <source>
        <dbReference type="PROSITE" id="PS50893"/>
    </source>
</evidence>
<evidence type="ECO:0000256" key="12">
    <source>
        <dbReference type="ARBA" id="ARBA00023180"/>
    </source>
</evidence>
<feature type="transmembrane region" description="Helical" evidence="15">
    <location>
        <begin position="389"/>
        <end position="407"/>
    </location>
</feature>
<proteinExistence type="inferred from homology"/>
<dbReference type="InterPro" id="IPR011527">
    <property type="entry name" value="ABC1_TM_dom"/>
</dbReference>
<feature type="transmembrane region" description="Helical" evidence="15">
    <location>
        <begin position="833"/>
        <end position="862"/>
    </location>
</feature>
<dbReference type="Gene3D" id="1.20.1560.10">
    <property type="entry name" value="ABC transporter type 1, transmembrane domain"/>
    <property type="match status" value="3"/>
</dbReference>
<evidence type="ECO:0000256" key="3">
    <source>
        <dbReference type="ARBA" id="ARBA00012191"/>
    </source>
</evidence>
<dbReference type="CDD" id="cd03249">
    <property type="entry name" value="ABC_MTABC3_MDL1_MDL2"/>
    <property type="match status" value="2"/>
</dbReference>
<dbReference type="PROSITE" id="PS00211">
    <property type="entry name" value="ABC_TRANSPORTER_1"/>
    <property type="match status" value="2"/>
</dbReference>
<evidence type="ECO:0000256" key="1">
    <source>
        <dbReference type="ARBA" id="ARBA00004141"/>
    </source>
</evidence>
<evidence type="ECO:0000256" key="8">
    <source>
        <dbReference type="ARBA" id="ARBA00022840"/>
    </source>
</evidence>
<dbReference type="SMART" id="SM00382">
    <property type="entry name" value="AAA"/>
    <property type="match status" value="2"/>
</dbReference>
<dbReference type="InterPro" id="IPR003593">
    <property type="entry name" value="AAA+_ATPase"/>
</dbReference>
<evidence type="ECO:0000256" key="4">
    <source>
        <dbReference type="ARBA" id="ARBA00022448"/>
    </source>
</evidence>
<dbReference type="InterPro" id="IPR002016">
    <property type="entry name" value="Haem_peroxidase"/>
</dbReference>
<feature type="transmembrane region" description="Helical" evidence="15">
    <location>
        <begin position="244"/>
        <end position="264"/>
    </location>
</feature>
<keyword evidence="20" id="KW-1185">Reference proteome</keyword>
<dbReference type="GO" id="GO:0006979">
    <property type="term" value="P:response to oxidative stress"/>
    <property type="evidence" value="ECO:0007669"/>
    <property type="project" value="InterPro"/>
</dbReference>
<dbReference type="EC" id="7.6.2.2" evidence="3"/>
<feature type="transmembrane region" description="Helical" evidence="15">
    <location>
        <begin position="347"/>
        <end position="369"/>
    </location>
</feature>
<evidence type="ECO:0000256" key="15">
    <source>
        <dbReference type="SAM" id="Phobius"/>
    </source>
</evidence>
<feature type="transmembrane region" description="Helical" evidence="15">
    <location>
        <begin position="939"/>
        <end position="960"/>
    </location>
</feature>
<dbReference type="GO" id="GO:0008559">
    <property type="term" value="F:ABC-type xenobiotic transporter activity"/>
    <property type="evidence" value="ECO:0007669"/>
    <property type="project" value="UniProtKB-EC"/>
</dbReference>
<dbReference type="GO" id="GO:0090374">
    <property type="term" value="P:oligopeptide export from mitochondrion"/>
    <property type="evidence" value="ECO:0007669"/>
    <property type="project" value="TreeGrafter"/>
</dbReference>
<feature type="domain" description="ABC transmembrane type-1" evidence="18">
    <location>
        <begin position="96"/>
        <end position="412"/>
    </location>
</feature>
<dbReference type="InterPro" id="IPR036640">
    <property type="entry name" value="ABC1_TM_sf"/>
</dbReference>
<keyword evidence="7" id="KW-0547">Nucleotide-binding</keyword>
<evidence type="ECO:0000256" key="13">
    <source>
        <dbReference type="ARBA" id="ARBA00034018"/>
    </source>
</evidence>
<dbReference type="PANTHER" id="PTHR43394">
    <property type="entry name" value="ATP-DEPENDENT PERMEASE MDL1, MITOCHONDRIAL"/>
    <property type="match status" value="1"/>
</dbReference>
<evidence type="ECO:0000259" key="18">
    <source>
        <dbReference type="PROSITE" id="PS50929"/>
    </source>
</evidence>
<keyword evidence="12" id="KW-0325">Glycoprotein</keyword>
<comment type="subcellular location">
    <subcellularLocation>
        <location evidence="1">Membrane</location>
        <topology evidence="1">Multi-pass membrane protein</topology>
    </subcellularLocation>
</comment>
<feature type="transmembrane region" description="Helical" evidence="15">
    <location>
        <begin position="166"/>
        <end position="194"/>
    </location>
</feature>
<feature type="transmembrane region" description="Helical" evidence="15">
    <location>
        <begin position="92"/>
        <end position="116"/>
    </location>
</feature>
<dbReference type="GO" id="GO:0097254">
    <property type="term" value="P:renal tubular secretion"/>
    <property type="evidence" value="ECO:0007669"/>
    <property type="project" value="UniProtKB-ARBA"/>
</dbReference>
<feature type="transmembrane region" description="Helical" evidence="15">
    <location>
        <begin position="789"/>
        <end position="813"/>
    </location>
</feature>
<comment type="catalytic activity">
    <reaction evidence="13">
        <text>ATP + H2O + xenobioticSide 1 = ADP + phosphate + xenobioticSide 2.</text>
        <dbReference type="EC" id="7.6.2.2"/>
    </reaction>
</comment>
<dbReference type="PROSITE" id="PS50873">
    <property type="entry name" value="PEROXIDASE_4"/>
    <property type="match status" value="1"/>
</dbReference>
<keyword evidence="11 15" id="KW-0472">Membrane</keyword>
<comment type="similarity">
    <text evidence="2">Belongs to the ABC transporter superfamily. ABCB family. Multidrug resistance exporter (TC 3.A.1.201) subfamily.</text>
</comment>
<feature type="region of interest" description="Disordered" evidence="14">
    <location>
        <begin position="749"/>
        <end position="770"/>
    </location>
</feature>
<feature type="domain" description="ABC transporter" evidence="17">
    <location>
        <begin position="421"/>
        <end position="714"/>
    </location>
</feature>
<dbReference type="CDD" id="cd18577">
    <property type="entry name" value="ABC_6TM_Pgp_ABCB1_D1_like"/>
    <property type="match status" value="1"/>
</dbReference>
<evidence type="ECO:0000256" key="6">
    <source>
        <dbReference type="ARBA" id="ARBA00022737"/>
    </source>
</evidence>
<evidence type="ECO:0000256" key="9">
    <source>
        <dbReference type="ARBA" id="ARBA00022967"/>
    </source>
</evidence>
<evidence type="ECO:0000256" key="11">
    <source>
        <dbReference type="ARBA" id="ARBA00023136"/>
    </source>
</evidence>
<keyword evidence="4" id="KW-0813">Transport</keyword>
<evidence type="ECO:0000256" key="2">
    <source>
        <dbReference type="ARBA" id="ARBA00007577"/>
    </source>
</evidence>
<dbReference type="GO" id="GO:0005743">
    <property type="term" value="C:mitochondrial inner membrane"/>
    <property type="evidence" value="ECO:0007669"/>
    <property type="project" value="TreeGrafter"/>
</dbReference>
<dbReference type="InterPro" id="IPR027417">
    <property type="entry name" value="P-loop_NTPase"/>
</dbReference>
<protein>
    <recommendedName>
        <fullName evidence="3">ABC-type xenobiotic transporter</fullName>
        <ecNumber evidence="3">7.6.2.2</ecNumber>
    </recommendedName>
</protein>
<accession>A0A151WQI1</accession>
<sequence length="1361" mass="150074">MLVDFRQSLSSRTTLLVPGLCNDDVETSRGYTRQDKERDKYEAEYMLQENGKAMEFIPSETKEEEDKPASESPSLVPVPYYKLFRFATWGELMLILLGLILGGLAGLCIPVAIIQYGEFSNMLLDRTRANDTTTSPTIILPLFGGGKILYNATDKERMDALYDDSVAFGVSCAALSAVMFILNMLMIDVLNIAASRQISRIRKMFLKAVLRQDMSWYDTNTSTNFASRINEDLEKMKDGMGEKLSIITYLTTSFVSSVIISFVYGWLLTLVMLSCAPIIIIATAFVAKVQSSLSAMELAAYGQAGSVAEEVLASIRTVVAFNGEEKEVERYLEKLAPAEKSGIRRSMWSGIGGGVMWLIIYLSYALAFWYGVKLILNDRSNEDKEYTPAVLVIVFFGVLTGAQNMGLTSPHLWPPPPFSMLSIGNITFRYPARKDVEVLQVLNLKINRGETVALVGESGCGKSTCIQLIQRLYDPLEGQVLLDGVDVSTLNVQWLRSHIGVVGQEPVLFDTTIRENIRYGNDSITKEEMIKAAKEANAHDFICKLPEVLRRESSIDSTSFIREIIERIRRRCHPIENPMKILNAAINGRVAACEFIKPRVAYAQGYDSPVGERGSQMSGGQKQRIAIARALARNPAILLLDEATSALDVHSEAIVQRALDAAAKGRTTIIVSHRLSTITNVDRIVFIKDGVVVEQGTHDELMALKNHYYGLHSAHADAAAKDKVSKIKTMVSIPKMKVKPPLNQQFSTLSSHSHRLSLARSSNEEELDEQEKPYDAPMMRIFGLNKPEWPLNLIGCLAAATVGASFPAFAVLFGDIYGILNFPDAEEVMKETILLSILFIVVGLITGVCTFLQMHMFGLAGVRMTTRIRKMTFSAMLKQDMGWYDEDKNSVGALCARLSSDAAAVQGATGTRVGSMLQAFSTLVIGISISMYYSWKMTLVAVVSIPLVLAAVFFETRVIGGKSMEEKKKMESATRVAVEAITNIRTVASLNKEEVFLKRYCVELDHVARAMRIKNRLRGLVYSCGQTIPMFSYAISLYYGGYLVAREGLSYEKVIKISEALIFGSWMLGQALAFAPNFNAGKISAGKIFKLLDRVPEITSPPGSEEKDLDWKADGLIQYSKINFNYPTRPEMPVLKGLDLIVKPGQMVALVGQSGCGKSTCIQLLQRLYDPISGILTLDRRDIASVSLATLRSQLGVVGQEPVLFDRTIAENIAYGDNSRQASMDEIIEAAKLSNIHTFVASLPLGYDTRLGTKGTQLSGGQKQRIAIARALLRNPRILLLDEATSALDTQSEQVVQAALDKAMQGRTCITIAHRLATIRNADVICVFDRGIVAEMGTHDDLMASGGLYAQLHTLQQSSIE</sequence>
<reference evidence="19 20" key="1">
    <citation type="submission" date="2015-09" db="EMBL/GenBank/DDBJ databases">
        <title>Trachymyrmex zeteki WGS genome.</title>
        <authorList>
            <person name="Nygaard S."/>
            <person name="Hu H."/>
            <person name="Boomsma J."/>
            <person name="Zhang G."/>
        </authorList>
    </citation>
    <scope>NUCLEOTIDE SEQUENCE [LARGE SCALE GENOMIC DNA]</scope>
    <source>
        <strain evidence="19">Tzet28-1</strain>
        <tissue evidence="19">Whole body</tissue>
    </source>
</reference>
<evidence type="ECO:0000259" key="16">
    <source>
        <dbReference type="PROSITE" id="PS50873"/>
    </source>
</evidence>
<keyword evidence="10 15" id="KW-1133">Transmembrane helix</keyword>
<dbReference type="GO" id="GO:0020037">
    <property type="term" value="F:heme binding"/>
    <property type="evidence" value="ECO:0007669"/>
    <property type="project" value="InterPro"/>
</dbReference>
<evidence type="ECO:0000256" key="14">
    <source>
        <dbReference type="SAM" id="MobiDB-lite"/>
    </source>
</evidence>
<dbReference type="SUPFAM" id="SSF52540">
    <property type="entry name" value="P-loop containing nucleoside triphosphate hydrolases"/>
    <property type="match status" value="2"/>
</dbReference>
<keyword evidence="5 15" id="KW-0812">Transmembrane</keyword>
<keyword evidence="8" id="KW-0067">ATP-binding</keyword>
<dbReference type="CDD" id="cd18578">
    <property type="entry name" value="ABC_6TM_Pgp_ABCB1_D2_like"/>
    <property type="match status" value="1"/>
</dbReference>
<dbReference type="Gene3D" id="3.40.50.300">
    <property type="entry name" value="P-loop containing nucleotide triphosphate hydrolases"/>
    <property type="match status" value="3"/>
</dbReference>
<dbReference type="GO" id="GO:0015421">
    <property type="term" value="F:ABC-type oligopeptide transporter activity"/>
    <property type="evidence" value="ECO:0007669"/>
    <property type="project" value="TreeGrafter"/>
</dbReference>
<dbReference type="GO" id="GO:0016887">
    <property type="term" value="F:ATP hydrolysis activity"/>
    <property type="evidence" value="ECO:0007669"/>
    <property type="project" value="InterPro"/>
</dbReference>
<gene>
    <name evidence="19" type="ORF">ALC60_10827</name>
</gene>
<evidence type="ECO:0000313" key="19">
    <source>
        <dbReference type="EMBL" id="KYQ50090.1"/>
    </source>
</evidence>
<dbReference type="Pfam" id="PF00005">
    <property type="entry name" value="ABC_tran"/>
    <property type="match status" value="2"/>
</dbReference>
<feature type="transmembrane region" description="Helical" evidence="15">
    <location>
        <begin position="1019"/>
        <end position="1040"/>
    </location>
</feature>
<feature type="domain" description="ABC transmembrane type-1" evidence="18">
    <location>
        <begin position="793"/>
        <end position="1080"/>
    </location>
</feature>
<evidence type="ECO:0000256" key="5">
    <source>
        <dbReference type="ARBA" id="ARBA00022692"/>
    </source>
</evidence>
<dbReference type="EMBL" id="KQ982831">
    <property type="protein sequence ID" value="KYQ50090.1"/>
    <property type="molecule type" value="Genomic_DNA"/>
</dbReference>
<dbReference type="FunFam" id="3.40.50.300:FF:000479">
    <property type="entry name" value="Multidrug resistance protein 1A"/>
    <property type="match status" value="1"/>
</dbReference>
<evidence type="ECO:0000256" key="7">
    <source>
        <dbReference type="ARBA" id="ARBA00022741"/>
    </source>
</evidence>
<dbReference type="PROSITE" id="PS50893">
    <property type="entry name" value="ABC_TRANSPORTER_2"/>
    <property type="match status" value="2"/>
</dbReference>
<keyword evidence="9" id="KW-1278">Translocase</keyword>
<dbReference type="STRING" id="64791.A0A151WQI1"/>
<dbReference type="PROSITE" id="PS50929">
    <property type="entry name" value="ABC_TM1F"/>
    <property type="match status" value="2"/>
</dbReference>
<dbReference type="InterPro" id="IPR017871">
    <property type="entry name" value="ABC_transporter-like_CS"/>
</dbReference>
<dbReference type="SUPFAM" id="SSF90123">
    <property type="entry name" value="ABC transporter transmembrane region"/>
    <property type="match status" value="2"/>
</dbReference>
<dbReference type="PANTHER" id="PTHR43394:SF11">
    <property type="entry name" value="ATP-BINDING CASSETTE TRANSPORTER"/>
    <property type="match status" value="1"/>
</dbReference>
<keyword evidence="6" id="KW-0677">Repeat</keyword>
<feature type="domain" description="Plant heme peroxidase family profile" evidence="16">
    <location>
        <begin position="274"/>
        <end position="576"/>
    </location>
</feature>
<dbReference type="Pfam" id="PF00664">
    <property type="entry name" value="ABC_membrane"/>
    <property type="match status" value="2"/>
</dbReference>
<dbReference type="GO" id="GO:0005524">
    <property type="term" value="F:ATP binding"/>
    <property type="evidence" value="ECO:0007669"/>
    <property type="project" value="UniProtKB-KW"/>
</dbReference>
<feature type="transmembrane region" description="Helical" evidence="15">
    <location>
        <begin position="270"/>
        <end position="287"/>
    </location>
</feature>
<evidence type="ECO:0000256" key="10">
    <source>
        <dbReference type="ARBA" id="ARBA00022989"/>
    </source>
</evidence>
<evidence type="ECO:0000313" key="20">
    <source>
        <dbReference type="Proteomes" id="UP000075809"/>
    </source>
</evidence>
<dbReference type="GO" id="GO:0017085">
    <property type="term" value="P:response to insecticide"/>
    <property type="evidence" value="ECO:0007669"/>
    <property type="project" value="UniProtKB-ARBA"/>
</dbReference>
<feature type="domain" description="ABC transporter" evidence="17">
    <location>
        <begin position="1117"/>
        <end position="1355"/>
    </location>
</feature>
<dbReference type="FunFam" id="1.20.1560.10:FF:000009">
    <property type="entry name" value="ABC transporter B family member 1"/>
    <property type="match status" value="1"/>
</dbReference>